<comment type="caution">
    <text evidence="2">The sequence shown here is derived from an EMBL/GenBank/DDBJ whole genome shotgun (WGS) entry which is preliminary data.</text>
</comment>
<feature type="compositionally biased region" description="Polar residues" evidence="1">
    <location>
        <begin position="26"/>
        <end position="43"/>
    </location>
</feature>
<protein>
    <submittedName>
        <fullName evidence="2">Uncharacterized protein</fullName>
    </submittedName>
</protein>
<evidence type="ECO:0000256" key="1">
    <source>
        <dbReference type="SAM" id="MobiDB-lite"/>
    </source>
</evidence>
<dbReference type="AlphaFoldDB" id="A0A5J4UJ07"/>
<evidence type="ECO:0000313" key="3">
    <source>
        <dbReference type="Proteomes" id="UP000324800"/>
    </source>
</evidence>
<dbReference type="Proteomes" id="UP000324800">
    <property type="component" value="Unassembled WGS sequence"/>
</dbReference>
<reference evidence="2 3" key="1">
    <citation type="submission" date="2019-03" db="EMBL/GenBank/DDBJ databases">
        <title>Single cell metagenomics reveals metabolic interactions within the superorganism composed of flagellate Streblomastix strix and complex community of Bacteroidetes bacteria on its surface.</title>
        <authorList>
            <person name="Treitli S.C."/>
            <person name="Kolisko M."/>
            <person name="Husnik F."/>
            <person name="Keeling P."/>
            <person name="Hampl V."/>
        </authorList>
    </citation>
    <scope>NUCLEOTIDE SEQUENCE [LARGE SCALE GENOMIC DNA]</scope>
    <source>
        <strain evidence="2">ST1C</strain>
    </source>
</reference>
<feature type="region of interest" description="Disordered" evidence="1">
    <location>
        <begin position="1"/>
        <end position="97"/>
    </location>
</feature>
<sequence length="97" mass="10546">NYTDSAPVGVQEKPKKGKGSKKSKTEGLNVSDEQSQGSNAKAQTKTTSKLPKPKSPPKRGREKVEQVKPDLKNSNDEDEGKQIPQSGRDTPTKGDQR</sequence>
<feature type="compositionally biased region" description="Basic residues" evidence="1">
    <location>
        <begin position="51"/>
        <end position="61"/>
    </location>
</feature>
<proteinExistence type="predicted"/>
<feature type="non-terminal residue" evidence="2">
    <location>
        <position position="1"/>
    </location>
</feature>
<name>A0A5J4UJ07_9EUKA</name>
<evidence type="ECO:0000313" key="2">
    <source>
        <dbReference type="EMBL" id="KAA6370549.1"/>
    </source>
</evidence>
<gene>
    <name evidence="2" type="ORF">EZS28_033925</name>
</gene>
<dbReference type="EMBL" id="SNRW01015275">
    <property type="protein sequence ID" value="KAA6370549.1"/>
    <property type="molecule type" value="Genomic_DNA"/>
</dbReference>
<feature type="compositionally biased region" description="Basic and acidic residues" evidence="1">
    <location>
        <begin position="62"/>
        <end position="75"/>
    </location>
</feature>
<organism evidence="2 3">
    <name type="scientific">Streblomastix strix</name>
    <dbReference type="NCBI Taxonomy" id="222440"/>
    <lineage>
        <taxon>Eukaryota</taxon>
        <taxon>Metamonada</taxon>
        <taxon>Preaxostyla</taxon>
        <taxon>Oxymonadida</taxon>
        <taxon>Streblomastigidae</taxon>
        <taxon>Streblomastix</taxon>
    </lineage>
</organism>
<accession>A0A5J4UJ07</accession>